<evidence type="ECO:0008006" key="4">
    <source>
        <dbReference type="Google" id="ProtNLM"/>
    </source>
</evidence>
<name>A0A1H2KVQ7_9ACTN</name>
<dbReference type="RefSeq" id="WP_074852320.1">
    <property type="nucleotide sequence ID" value="NZ_FNLM01000034.1"/>
</dbReference>
<organism evidence="2 3">
    <name type="scientific">Gordonia westfalica</name>
    <dbReference type="NCBI Taxonomy" id="158898"/>
    <lineage>
        <taxon>Bacteria</taxon>
        <taxon>Bacillati</taxon>
        <taxon>Actinomycetota</taxon>
        <taxon>Actinomycetes</taxon>
        <taxon>Mycobacteriales</taxon>
        <taxon>Gordoniaceae</taxon>
        <taxon>Gordonia</taxon>
    </lineage>
</organism>
<gene>
    <name evidence="2" type="ORF">SAMN04488548_1343773</name>
</gene>
<dbReference type="AlphaFoldDB" id="A0A1H2KVQ7"/>
<dbReference type="OrthoDB" id="5242876at2"/>
<protein>
    <recommendedName>
        <fullName evidence="4">N-acetyltransferase domain-containing protein</fullName>
    </recommendedName>
</protein>
<evidence type="ECO:0000256" key="1">
    <source>
        <dbReference type="SAM" id="MobiDB-lite"/>
    </source>
</evidence>
<dbReference type="EMBL" id="FNLM01000034">
    <property type="protein sequence ID" value="SDU72456.1"/>
    <property type="molecule type" value="Genomic_DNA"/>
</dbReference>
<feature type="region of interest" description="Disordered" evidence="1">
    <location>
        <begin position="147"/>
        <end position="174"/>
    </location>
</feature>
<dbReference type="STRING" id="158898.SAMN04488548_1343773"/>
<sequence length="291" mass="31362">MSVSIMRLELGSFELLPHHTRRCVFWEVEPTTNGEPYESEFDKEAWISGLLLEWGACGQVAIESTTNSVIGTAIYAPPNKVPRSQHFPTSPVSHDAVLLTSIRTEPGHEEVATILLDAVLGDLIRRGVRAVEAFGLVRNSAGAADFGSPADPTCSGSTLSGSAEPGQAPAGNGLPDLDFWTNEAIIEVAREILEDPQADLCTACMIDASFLKDSGFDVVSSHQRFPRFRLELDEGLGWKFEVESALQKLVVMAEIDLAGRERTAVPVGSGQTRISANCSPQPAGLRKCKCP</sequence>
<evidence type="ECO:0000313" key="2">
    <source>
        <dbReference type="EMBL" id="SDU72456.1"/>
    </source>
</evidence>
<reference evidence="2 3" key="1">
    <citation type="submission" date="2016-10" db="EMBL/GenBank/DDBJ databases">
        <authorList>
            <person name="de Groot N.N."/>
        </authorList>
    </citation>
    <scope>NUCLEOTIDE SEQUENCE [LARGE SCALE GENOMIC DNA]</scope>
    <source>
        <strain evidence="2 3">DSM 44215</strain>
    </source>
</reference>
<proteinExistence type="predicted"/>
<accession>A0A1H2KVQ7</accession>
<dbReference type="Proteomes" id="UP000183180">
    <property type="component" value="Unassembled WGS sequence"/>
</dbReference>
<evidence type="ECO:0000313" key="3">
    <source>
        <dbReference type="Proteomes" id="UP000183180"/>
    </source>
</evidence>